<organism evidence="1">
    <name type="scientific">Arundo donax</name>
    <name type="common">Giant reed</name>
    <name type="synonym">Donax arundinaceus</name>
    <dbReference type="NCBI Taxonomy" id="35708"/>
    <lineage>
        <taxon>Eukaryota</taxon>
        <taxon>Viridiplantae</taxon>
        <taxon>Streptophyta</taxon>
        <taxon>Embryophyta</taxon>
        <taxon>Tracheophyta</taxon>
        <taxon>Spermatophyta</taxon>
        <taxon>Magnoliopsida</taxon>
        <taxon>Liliopsida</taxon>
        <taxon>Poales</taxon>
        <taxon>Poaceae</taxon>
        <taxon>PACMAD clade</taxon>
        <taxon>Arundinoideae</taxon>
        <taxon>Arundineae</taxon>
        <taxon>Arundo</taxon>
    </lineage>
</organism>
<proteinExistence type="predicted"/>
<protein>
    <submittedName>
        <fullName evidence="1">Uncharacterized protein</fullName>
    </submittedName>
</protein>
<evidence type="ECO:0000313" key="1">
    <source>
        <dbReference type="EMBL" id="JAD61575.1"/>
    </source>
</evidence>
<accession>A0A0A9BK38</accession>
<dbReference type="EMBL" id="GBRH01236320">
    <property type="protein sequence ID" value="JAD61575.1"/>
    <property type="molecule type" value="Transcribed_RNA"/>
</dbReference>
<dbReference type="AlphaFoldDB" id="A0A0A9BK38"/>
<name>A0A0A9BK38_ARUDO</name>
<reference evidence="1" key="1">
    <citation type="submission" date="2014-09" db="EMBL/GenBank/DDBJ databases">
        <authorList>
            <person name="Magalhaes I.L.F."/>
            <person name="Oliveira U."/>
            <person name="Santos F.R."/>
            <person name="Vidigal T.H.D.A."/>
            <person name="Brescovit A.D."/>
            <person name="Santos A.J."/>
        </authorList>
    </citation>
    <scope>NUCLEOTIDE SEQUENCE</scope>
    <source>
        <tissue evidence="1">Shoot tissue taken approximately 20 cm above the soil surface</tissue>
    </source>
</reference>
<reference evidence="1" key="2">
    <citation type="journal article" date="2015" name="Data Brief">
        <title>Shoot transcriptome of the giant reed, Arundo donax.</title>
        <authorList>
            <person name="Barrero R.A."/>
            <person name="Guerrero F.D."/>
            <person name="Moolhuijzen P."/>
            <person name="Goolsby J.A."/>
            <person name="Tidwell J."/>
            <person name="Bellgard S.E."/>
            <person name="Bellgard M.I."/>
        </authorList>
    </citation>
    <scope>NUCLEOTIDE SEQUENCE</scope>
    <source>
        <tissue evidence="1">Shoot tissue taken approximately 20 cm above the soil surface</tissue>
    </source>
</reference>
<sequence>MQLSERVSTSLKLLVLC</sequence>